<keyword evidence="3" id="KW-1185">Reference proteome</keyword>
<dbReference type="SUPFAM" id="SSF53335">
    <property type="entry name" value="S-adenosyl-L-methionine-dependent methyltransferases"/>
    <property type="match status" value="1"/>
</dbReference>
<dbReference type="InterPro" id="IPR029063">
    <property type="entry name" value="SAM-dependent_MTases_sf"/>
</dbReference>
<dbReference type="Proteomes" id="UP001159100">
    <property type="component" value="Unassembled WGS sequence"/>
</dbReference>
<name>A0ABT6QGW7_9PSED</name>
<evidence type="ECO:0000313" key="3">
    <source>
        <dbReference type="Proteomes" id="UP001159100"/>
    </source>
</evidence>
<comment type="caution">
    <text evidence="2">The sequence shown here is derived from an EMBL/GenBank/DDBJ whole genome shotgun (WGS) entry which is preliminary data.</text>
</comment>
<sequence length="205" mass="22937">MSVTEKVQLSDDEREALTADPERQDEAHTKGAYDYLSDNTLAARYSVISGLIEQYDCDSVLDIGCYVGGLRGAINRNRGYHGIDISAHAIKDAVARYGDYERTRFSVGDIRSEAVKLAQYPCVVWAGIGFGYSDKDSKSFADLFQKAWELCSDDGLLIFECIEDYAWVQSHIEATSRLLTAFHVTYSLASVHNRRAVFVARKVLK</sequence>
<proteinExistence type="predicted"/>
<feature type="compositionally biased region" description="Basic and acidic residues" evidence="1">
    <location>
        <begin position="8"/>
        <end position="29"/>
    </location>
</feature>
<keyword evidence="2" id="KW-0808">Transferase</keyword>
<dbReference type="RefSeq" id="WP_259494166.1">
    <property type="nucleotide sequence ID" value="NZ_JARBWL010000001.1"/>
</dbReference>
<gene>
    <name evidence="2" type="ORF">POF45_01590</name>
</gene>
<dbReference type="Gene3D" id="3.40.50.150">
    <property type="entry name" value="Vaccinia Virus protein VP39"/>
    <property type="match status" value="1"/>
</dbReference>
<evidence type="ECO:0000256" key="1">
    <source>
        <dbReference type="SAM" id="MobiDB-lite"/>
    </source>
</evidence>
<keyword evidence="2" id="KW-0489">Methyltransferase</keyword>
<dbReference type="GO" id="GO:0032259">
    <property type="term" value="P:methylation"/>
    <property type="evidence" value="ECO:0007669"/>
    <property type="project" value="UniProtKB-KW"/>
</dbReference>
<dbReference type="CDD" id="cd02440">
    <property type="entry name" value="AdoMet_MTases"/>
    <property type="match status" value="1"/>
</dbReference>
<evidence type="ECO:0000313" key="2">
    <source>
        <dbReference type="EMBL" id="MDI2590125.1"/>
    </source>
</evidence>
<protein>
    <submittedName>
        <fullName evidence="2">Class I SAM-dependent methyltransferase</fullName>
    </submittedName>
</protein>
<dbReference type="GO" id="GO:0008168">
    <property type="term" value="F:methyltransferase activity"/>
    <property type="evidence" value="ECO:0007669"/>
    <property type="project" value="UniProtKB-KW"/>
</dbReference>
<accession>A0ABT6QGW7</accession>
<feature type="region of interest" description="Disordered" evidence="1">
    <location>
        <begin position="1"/>
        <end position="29"/>
    </location>
</feature>
<dbReference type="EMBL" id="JARBWL010000001">
    <property type="protein sequence ID" value="MDI2590125.1"/>
    <property type="molecule type" value="Genomic_DNA"/>
</dbReference>
<organism evidence="2 3">
    <name type="scientific">Pseudomonas fungipugnans</name>
    <dbReference type="NCBI Taxonomy" id="3024217"/>
    <lineage>
        <taxon>Bacteria</taxon>
        <taxon>Pseudomonadati</taxon>
        <taxon>Pseudomonadota</taxon>
        <taxon>Gammaproteobacteria</taxon>
        <taxon>Pseudomonadales</taxon>
        <taxon>Pseudomonadaceae</taxon>
        <taxon>Pseudomonas</taxon>
    </lineage>
</organism>
<reference evidence="2 3" key="1">
    <citation type="submission" date="2023-02" db="EMBL/GenBank/DDBJ databases">
        <title>Pseudomonas chrutzelriedensis sp. nov., a potently antifungal strain isolated from moss.</title>
        <authorList>
            <person name="Schnyder A."/>
            <person name="Kalawong R."/>
            <person name="Eberl L."/>
            <person name="Agnoli K."/>
        </authorList>
    </citation>
    <scope>NUCLEOTIDE SEQUENCE [LARGE SCALE GENOMIC DNA]</scope>
    <source>
        <strain evidence="2 3">681</strain>
    </source>
</reference>